<reference evidence="1" key="1">
    <citation type="submission" date="2020-03" db="EMBL/GenBank/DDBJ databases">
        <title>Castanea mollissima Vanexum genome sequencing.</title>
        <authorList>
            <person name="Staton M."/>
        </authorList>
    </citation>
    <scope>NUCLEOTIDE SEQUENCE</scope>
    <source>
        <tissue evidence="1">Leaf</tissue>
    </source>
</reference>
<dbReference type="EMBL" id="JRKL02008041">
    <property type="protein sequence ID" value="KAF3947213.1"/>
    <property type="molecule type" value="Genomic_DNA"/>
</dbReference>
<gene>
    <name evidence="1" type="ORF">CMV_026623</name>
</gene>
<dbReference type="AlphaFoldDB" id="A0A8J4QLF5"/>
<dbReference type="Proteomes" id="UP000737018">
    <property type="component" value="Unassembled WGS sequence"/>
</dbReference>
<evidence type="ECO:0000313" key="2">
    <source>
        <dbReference type="Proteomes" id="UP000737018"/>
    </source>
</evidence>
<sequence length="99" mass="11058">MPHSSGKVLMEYESGICPNLINGLISFRHISLPLIWLVLEGAGGGFGNKLLHDIIFESYWHYAYLTCREGFDGVCEWDFSGLVICPIQASLPLRSKQTV</sequence>
<keyword evidence="2" id="KW-1185">Reference proteome</keyword>
<proteinExistence type="predicted"/>
<name>A0A8J4QLF5_9ROSI</name>
<protein>
    <submittedName>
        <fullName evidence="1">Uncharacterized protein</fullName>
    </submittedName>
</protein>
<evidence type="ECO:0000313" key="1">
    <source>
        <dbReference type="EMBL" id="KAF3947213.1"/>
    </source>
</evidence>
<comment type="caution">
    <text evidence="1">The sequence shown here is derived from an EMBL/GenBank/DDBJ whole genome shotgun (WGS) entry which is preliminary data.</text>
</comment>
<accession>A0A8J4QLF5</accession>
<organism evidence="1 2">
    <name type="scientific">Castanea mollissima</name>
    <name type="common">Chinese chestnut</name>
    <dbReference type="NCBI Taxonomy" id="60419"/>
    <lineage>
        <taxon>Eukaryota</taxon>
        <taxon>Viridiplantae</taxon>
        <taxon>Streptophyta</taxon>
        <taxon>Embryophyta</taxon>
        <taxon>Tracheophyta</taxon>
        <taxon>Spermatophyta</taxon>
        <taxon>Magnoliopsida</taxon>
        <taxon>eudicotyledons</taxon>
        <taxon>Gunneridae</taxon>
        <taxon>Pentapetalae</taxon>
        <taxon>rosids</taxon>
        <taxon>fabids</taxon>
        <taxon>Fagales</taxon>
        <taxon>Fagaceae</taxon>
        <taxon>Castanea</taxon>
    </lineage>
</organism>